<protein>
    <submittedName>
        <fullName evidence="2">Uncharacterized protein</fullName>
    </submittedName>
</protein>
<comment type="caution">
    <text evidence="2">The sequence shown here is derived from an EMBL/GenBank/DDBJ whole genome shotgun (WGS) entry which is preliminary data.</text>
</comment>
<accession>A0A2D0J4H7</accession>
<dbReference type="EMBL" id="NIBS01000002">
    <property type="protein sequence ID" value="PHM29379.1"/>
    <property type="molecule type" value="Genomic_DNA"/>
</dbReference>
<keyword evidence="1" id="KW-0472">Membrane</keyword>
<gene>
    <name evidence="2" type="ORF">Xbud_00837</name>
</gene>
<keyword evidence="1" id="KW-0812">Transmembrane</keyword>
<evidence type="ECO:0000313" key="3">
    <source>
        <dbReference type="Proteomes" id="UP000225833"/>
    </source>
</evidence>
<dbReference type="AlphaFoldDB" id="A0A2D0J4H7"/>
<sequence length="56" mass="6809">MALFLFVKEENHNTGLFVVNMYFKRFFQLFSAFFSFFGLFLGKYSKFYRNKINKQG</sequence>
<name>A0A2D0J4H7_XENBU</name>
<evidence type="ECO:0000313" key="2">
    <source>
        <dbReference type="EMBL" id="PHM29379.1"/>
    </source>
</evidence>
<keyword evidence="1" id="KW-1133">Transmembrane helix</keyword>
<evidence type="ECO:0000256" key="1">
    <source>
        <dbReference type="SAM" id="Phobius"/>
    </source>
</evidence>
<proteinExistence type="predicted"/>
<organism evidence="2 3">
    <name type="scientific">Xenorhabdus budapestensis</name>
    <dbReference type="NCBI Taxonomy" id="290110"/>
    <lineage>
        <taxon>Bacteria</taxon>
        <taxon>Pseudomonadati</taxon>
        <taxon>Pseudomonadota</taxon>
        <taxon>Gammaproteobacteria</taxon>
        <taxon>Enterobacterales</taxon>
        <taxon>Morganellaceae</taxon>
        <taxon>Xenorhabdus</taxon>
    </lineage>
</organism>
<dbReference type="Proteomes" id="UP000225833">
    <property type="component" value="Unassembled WGS sequence"/>
</dbReference>
<feature type="transmembrane region" description="Helical" evidence="1">
    <location>
        <begin position="26"/>
        <end position="44"/>
    </location>
</feature>
<reference evidence="2 3" key="1">
    <citation type="journal article" date="2017" name="Nat. Microbiol.">
        <title>Natural product diversity associated with the nematode symbionts Photorhabdus and Xenorhabdus.</title>
        <authorList>
            <person name="Tobias N.J."/>
            <person name="Wolff H."/>
            <person name="Djahanschiri B."/>
            <person name="Grundmann F."/>
            <person name="Kronenwerth M."/>
            <person name="Shi Y.M."/>
            <person name="Simonyi S."/>
            <person name="Grun P."/>
            <person name="Shapiro-Ilan D."/>
            <person name="Pidot S.J."/>
            <person name="Stinear T.P."/>
            <person name="Ebersberger I."/>
            <person name="Bode H.B."/>
        </authorList>
    </citation>
    <scope>NUCLEOTIDE SEQUENCE [LARGE SCALE GENOMIC DNA]</scope>
    <source>
        <strain evidence="2 3">DSM 16342</strain>
    </source>
</reference>